<proteinExistence type="predicted"/>
<feature type="transmembrane region" description="Helical" evidence="1">
    <location>
        <begin position="101"/>
        <end position="123"/>
    </location>
</feature>
<comment type="caution">
    <text evidence="2">The sequence shown here is derived from an EMBL/GenBank/DDBJ whole genome shotgun (WGS) entry which is preliminary data.</text>
</comment>
<dbReference type="Proteomes" id="UP000177737">
    <property type="component" value="Unassembled WGS sequence"/>
</dbReference>
<evidence type="ECO:0000256" key="1">
    <source>
        <dbReference type="SAM" id="Phobius"/>
    </source>
</evidence>
<organism evidence="2 3">
    <name type="scientific">Candidatus Woesebacteria bacterium GWC1_42_13</name>
    <dbReference type="NCBI Taxonomy" id="1802475"/>
    <lineage>
        <taxon>Bacteria</taxon>
        <taxon>Candidatus Woeseibacteriota</taxon>
    </lineage>
</organism>
<keyword evidence="1" id="KW-0472">Membrane</keyword>
<accession>A0A1F7WYF8</accession>
<feature type="transmembrane region" description="Helical" evidence="1">
    <location>
        <begin position="7"/>
        <end position="29"/>
    </location>
</feature>
<keyword evidence="1" id="KW-1133">Transmembrane helix</keyword>
<dbReference type="EMBL" id="MGFN01000001">
    <property type="protein sequence ID" value="OGM07831.1"/>
    <property type="molecule type" value="Genomic_DNA"/>
</dbReference>
<dbReference type="AlphaFoldDB" id="A0A1F7WYF8"/>
<evidence type="ECO:0000313" key="3">
    <source>
        <dbReference type="Proteomes" id="UP000177737"/>
    </source>
</evidence>
<reference evidence="2 3" key="1">
    <citation type="journal article" date="2016" name="Nat. Commun.">
        <title>Thousands of microbial genomes shed light on interconnected biogeochemical processes in an aquifer system.</title>
        <authorList>
            <person name="Anantharaman K."/>
            <person name="Brown C.T."/>
            <person name="Hug L.A."/>
            <person name="Sharon I."/>
            <person name="Castelle C.J."/>
            <person name="Probst A.J."/>
            <person name="Thomas B.C."/>
            <person name="Singh A."/>
            <person name="Wilkins M.J."/>
            <person name="Karaoz U."/>
            <person name="Brodie E.L."/>
            <person name="Williams K.H."/>
            <person name="Hubbard S.S."/>
            <person name="Banfield J.F."/>
        </authorList>
    </citation>
    <scope>NUCLEOTIDE SEQUENCE [LARGE SCALE GENOMIC DNA]</scope>
</reference>
<gene>
    <name evidence="2" type="ORF">A2129_01810</name>
</gene>
<sequence>MYEHILFLLYWLLNSLALYLLGLIFPSSVVLGNFRLLPFEAAIYAGFWLTFFVWTMWNFVSTRKVTLEPFLLRFLFFFFVNGLGIWIISRYAKYTGLGIASYWWALLLGGVTDLLQSAVWNLFGKKLKG</sequence>
<protein>
    <submittedName>
        <fullName evidence="2">Uncharacterized protein</fullName>
    </submittedName>
</protein>
<feature type="transmembrane region" description="Helical" evidence="1">
    <location>
        <begin position="71"/>
        <end position="89"/>
    </location>
</feature>
<keyword evidence="1" id="KW-0812">Transmembrane</keyword>
<name>A0A1F7WYF8_9BACT</name>
<evidence type="ECO:0000313" key="2">
    <source>
        <dbReference type="EMBL" id="OGM07831.1"/>
    </source>
</evidence>
<feature type="transmembrane region" description="Helical" evidence="1">
    <location>
        <begin position="41"/>
        <end position="59"/>
    </location>
</feature>